<dbReference type="InterPro" id="IPR030827">
    <property type="entry name" value="Myo_inos_IolG"/>
</dbReference>
<dbReference type="SUPFAM" id="SSF55347">
    <property type="entry name" value="Glyceraldehyde-3-phosphate dehydrogenase-like, C-terminal domain"/>
    <property type="match status" value="1"/>
</dbReference>
<dbReference type="PANTHER" id="PTHR42840:SF3">
    <property type="entry name" value="BINDING ROSSMANN FOLD OXIDOREDUCTASE, PUTATIVE (AFU_ORTHOLOGUE AFUA_2G10240)-RELATED"/>
    <property type="match status" value="1"/>
</dbReference>
<comment type="caution">
    <text evidence="5">The sequence shown here is derived from an EMBL/GenBank/DDBJ whole genome shotgun (WGS) entry which is preliminary data.</text>
</comment>
<dbReference type="GO" id="GO:0050112">
    <property type="term" value="F:inositol 2-dehydrogenase (NAD+) activity"/>
    <property type="evidence" value="ECO:0007669"/>
    <property type="project" value="UniProtKB-EC"/>
</dbReference>
<dbReference type="SUPFAM" id="SSF51735">
    <property type="entry name" value="NAD(P)-binding Rossmann-fold domains"/>
    <property type="match status" value="1"/>
</dbReference>
<protein>
    <submittedName>
        <fullName evidence="5">Myo-inositol 2-dehydrogenase</fullName>
        <ecNumber evidence="5">1.1.1.18</ecNumber>
    </submittedName>
</protein>
<dbReference type="Pfam" id="PF22725">
    <property type="entry name" value="GFO_IDH_MocA_C3"/>
    <property type="match status" value="1"/>
</dbReference>
<dbReference type="Proteomes" id="UP000838748">
    <property type="component" value="Unassembled WGS sequence"/>
</dbReference>
<evidence type="ECO:0000313" key="6">
    <source>
        <dbReference type="Proteomes" id="UP000838748"/>
    </source>
</evidence>
<dbReference type="PANTHER" id="PTHR42840">
    <property type="entry name" value="NAD(P)-BINDING ROSSMANN-FOLD SUPERFAMILY PROTEIN-RELATED"/>
    <property type="match status" value="1"/>
</dbReference>
<evidence type="ECO:0000259" key="4">
    <source>
        <dbReference type="Pfam" id="PF22725"/>
    </source>
</evidence>
<feature type="domain" description="Gfo/Idh/MocA-like oxidoreductase N-terminal" evidence="3">
    <location>
        <begin position="2"/>
        <end position="119"/>
    </location>
</feature>
<comment type="similarity">
    <text evidence="1">Belongs to the Gfo/Idh/MocA family.</text>
</comment>
<evidence type="ECO:0000256" key="1">
    <source>
        <dbReference type="ARBA" id="ARBA00010928"/>
    </source>
</evidence>
<dbReference type="EC" id="1.1.1.18" evidence="5"/>
<accession>A0ABM9A0S5</accession>
<evidence type="ECO:0000313" key="5">
    <source>
        <dbReference type="EMBL" id="CAH0537097.1"/>
    </source>
</evidence>
<dbReference type="InterPro" id="IPR055170">
    <property type="entry name" value="GFO_IDH_MocA-like_dom"/>
</dbReference>
<dbReference type="InterPro" id="IPR000683">
    <property type="entry name" value="Gfo/Idh/MocA-like_OxRdtase_N"/>
</dbReference>
<dbReference type="Gene3D" id="3.40.50.720">
    <property type="entry name" value="NAD(P)-binding Rossmann-like Domain"/>
    <property type="match status" value="1"/>
</dbReference>
<reference evidence="5" key="1">
    <citation type="submission" date="2021-11" db="EMBL/GenBank/DDBJ databases">
        <authorList>
            <person name="Rodrigo-Torres L."/>
            <person name="Arahal R. D."/>
            <person name="Lucena T."/>
        </authorList>
    </citation>
    <scope>NUCLEOTIDE SEQUENCE</scope>
    <source>
        <strain evidence="5">CECT 7928</strain>
    </source>
</reference>
<evidence type="ECO:0000256" key="2">
    <source>
        <dbReference type="ARBA" id="ARBA00023002"/>
    </source>
</evidence>
<dbReference type="InterPro" id="IPR036291">
    <property type="entry name" value="NAD(P)-bd_dom_sf"/>
</dbReference>
<dbReference type="Pfam" id="PF01408">
    <property type="entry name" value="GFO_IDH_MocA"/>
    <property type="match status" value="1"/>
</dbReference>
<feature type="domain" description="GFO/IDH/MocA-like oxidoreductase" evidence="4">
    <location>
        <begin position="127"/>
        <end position="247"/>
    </location>
</feature>
<dbReference type="Gene3D" id="3.30.360.10">
    <property type="entry name" value="Dihydrodipicolinate Reductase, domain 2"/>
    <property type="match status" value="1"/>
</dbReference>
<dbReference type="RefSeq" id="WP_237360307.1">
    <property type="nucleotide sequence ID" value="NZ_CAKLDM010000001.1"/>
</dbReference>
<dbReference type="EMBL" id="CAKLDM010000001">
    <property type="protein sequence ID" value="CAH0537097.1"/>
    <property type="molecule type" value="Genomic_DNA"/>
</dbReference>
<keyword evidence="2 5" id="KW-0560">Oxidoreductase</keyword>
<name>A0ABM9A0S5_9VIBR</name>
<keyword evidence="6" id="KW-1185">Reference proteome</keyword>
<dbReference type="NCBIfam" id="TIGR04380">
    <property type="entry name" value="myo_inos_iolG"/>
    <property type="match status" value="1"/>
</dbReference>
<organism evidence="5 6">
    <name type="scientific">Vibrio marisflavi CECT 7928</name>
    <dbReference type="NCBI Taxonomy" id="634439"/>
    <lineage>
        <taxon>Bacteria</taxon>
        <taxon>Pseudomonadati</taxon>
        <taxon>Pseudomonadota</taxon>
        <taxon>Gammaproteobacteria</taxon>
        <taxon>Vibrionales</taxon>
        <taxon>Vibrionaceae</taxon>
        <taxon>Vibrio</taxon>
    </lineage>
</organism>
<sequence length="327" mass="35760">MFKIALIGAGRIGQVHAENIANHPNTCLASVVEPYDANAEIVCNKYGAQRQSVEQVMQDETIDGICICSATNTHADMIELAANAGKAIFCEKPIDLDLSRVRDCLAVVSNHQAPLLVGFNRRFDPQFVELKRQFEQGKIGKASTLSIISRDPEPPSAQYVNVSGGMFRDMSIHDLDMARFILGEDPVSIYATGSCLIDPEIGQAGDIDTGVIVMRFPSGAIATIQNSRQSGYGYDQRIELHGELGALQAMNKNENHIVSMTDTGTETAKPMHFFLERYKDAYQVEWQHFVDVLNGQSPSCSGYDGEIALQLADSAIVSLKTGRCIDL</sequence>
<evidence type="ECO:0000259" key="3">
    <source>
        <dbReference type="Pfam" id="PF01408"/>
    </source>
</evidence>
<proteinExistence type="inferred from homology"/>
<gene>
    <name evidence="5" type="primary">iolG_1</name>
    <name evidence="5" type="ORF">VMF7928_00933</name>
</gene>